<name>A0AAP2Z2P2_9EURY</name>
<dbReference type="GO" id="GO:0052757">
    <property type="term" value="F:chondroitin hydrolase activity"/>
    <property type="evidence" value="ECO:0007669"/>
    <property type="project" value="TreeGrafter"/>
</dbReference>
<dbReference type="InterPro" id="IPR052369">
    <property type="entry name" value="UG_Glycosaminoglycan_Hydrolase"/>
</dbReference>
<evidence type="ECO:0000256" key="2">
    <source>
        <dbReference type="ARBA" id="ARBA00038358"/>
    </source>
</evidence>
<dbReference type="AlphaFoldDB" id="A0AAP2Z2P2"/>
<accession>A0AAP2Z2P2</accession>
<dbReference type="InterPro" id="IPR012341">
    <property type="entry name" value="6hp_glycosidase-like_sf"/>
</dbReference>
<gene>
    <name evidence="3" type="ORF">OB960_21710</name>
</gene>
<dbReference type="PANTHER" id="PTHR36845">
    <property type="entry name" value="HYDROLASE, PUTATIVE (AFU_ORTHOLOGUE AFUA_7G05090)-RELATED"/>
    <property type="match status" value="1"/>
</dbReference>
<dbReference type="Gene3D" id="1.50.10.10">
    <property type="match status" value="1"/>
</dbReference>
<organism evidence="3 4">
    <name type="scientific">Natronoglomus mannanivorans</name>
    <dbReference type="NCBI Taxonomy" id="2979990"/>
    <lineage>
        <taxon>Archaea</taxon>
        <taxon>Methanobacteriati</taxon>
        <taxon>Methanobacteriota</taxon>
        <taxon>Stenosarchaea group</taxon>
        <taxon>Halobacteria</taxon>
        <taxon>Halobacteriales</taxon>
        <taxon>Natrialbaceae</taxon>
        <taxon>Natronoglomus</taxon>
    </lineage>
</organism>
<dbReference type="EMBL" id="JAOPKA010000020">
    <property type="protein sequence ID" value="MCU4744001.1"/>
    <property type="molecule type" value="Genomic_DNA"/>
</dbReference>
<proteinExistence type="inferred from homology"/>
<keyword evidence="1 3" id="KW-0378">Hydrolase</keyword>
<reference evidence="3" key="1">
    <citation type="submission" date="2022-09" db="EMBL/GenBank/DDBJ databases">
        <title>Enrichment on poylsaccharides allowed isolation of novel metabolic and taxonomic groups of Haloarchaea.</title>
        <authorList>
            <person name="Sorokin D.Y."/>
            <person name="Elcheninov A.G."/>
            <person name="Khizhniak T.V."/>
            <person name="Kolganova T.V."/>
            <person name="Kublanov I.V."/>
        </authorList>
    </citation>
    <scope>NUCLEOTIDE SEQUENCE</scope>
    <source>
        <strain evidence="3">AArc-xg1-1</strain>
    </source>
</reference>
<dbReference type="InterPro" id="IPR010905">
    <property type="entry name" value="Glyco_hydro_88"/>
</dbReference>
<dbReference type="GO" id="GO:0000272">
    <property type="term" value="P:polysaccharide catabolic process"/>
    <property type="evidence" value="ECO:0007669"/>
    <property type="project" value="TreeGrafter"/>
</dbReference>
<dbReference type="RefSeq" id="WP_338005810.1">
    <property type="nucleotide sequence ID" value="NZ_JAOPKA010000020.1"/>
</dbReference>
<protein>
    <submittedName>
        <fullName evidence="3">Glycoside hydrolase family 88 protein</fullName>
    </submittedName>
</protein>
<comment type="caution">
    <text evidence="3">The sequence shown here is derived from an EMBL/GenBank/DDBJ whole genome shotgun (WGS) entry which is preliminary data.</text>
</comment>
<dbReference type="Pfam" id="PF07470">
    <property type="entry name" value="Glyco_hydro_88"/>
    <property type="match status" value="1"/>
</dbReference>
<sequence>MTAIDRTERKAFDLVVDRVGTTLEETGAAFPYVADGETGKWQVTDDGNWCGGHWIGLLWLAYDHTGDERFAEAAREHTDVLADAMVREAMFCGMNFHYAGFRAANVTDDREHRELGLEGADASVAFYHQRARQIPLGTLLIEGPSSEFRGPDSDEGPSGDVLGAVDAIYTSLPVLWRAYRETGDPVYRDTAVSHADRHLDWYIREDGRTWHHAEFDPDTGDLVRQYNELAYSDDTCWARGQGWCIAGLTRAYRETEAPRYLEALESTVDYYRSNVPDDLVPYWDFEHPDAPDVPRDTSAAVLTAYGLTGLPEEGETADLAAFGERILESLTTGYLTPRGDDDDRPDGMLLEGCFNGPSGYADRNELIWSDYYLAYTLHRRLTS</sequence>
<dbReference type="SUPFAM" id="SSF48208">
    <property type="entry name" value="Six-hairpin glycosidases"/>
    <property type="match status" value="1"/>
</dbReference>
<evidence type="ECO:0000313" key="3">
    <source>
        <dbReference type="EMBL" id="MCU4744001.1"/>
    </source>
</evidence>
<evidence type="ECO:0000256" key="1">
    <source>
        <dbReference type="ARBA" id="ARBA00022801"/>
    </source>
</evidence>
<comment type="similarity">
    <text evidence="2">Belongs to the glycosyl hydrolase 88 family.</text>
</comment>
<dbReference type="Proteomes" id="UP001321018">
    <property type="component" value="Unassembled WGS sequence"/>
</dbReference>
<dbReference type="InterPro" id="IPR008928">
    <property type="entry name" value="6-hairpin_glycosidase_sf"/>
</dbReference>
<dbReference type="PANTHER" id="PTHR36845:SF1">
    <property type="entry name" value="HYDROLASE, PUTATIVE (AFU_ORTHOLOGUE AFUA_7G05090)-RELATED"/>
    <property type="match status" value="1"/>
</dbReference>
<evidence type="ECO:0000313" key="4">
    <source>
        <dbReference type="Proteomes" id="UP001321018"/>
    </source>
</evidence>